<dbReference type="EMBL" id="SCFR01000009">
    <property type="protein sequence ID" value="TFF66562.1"/>
    <property type="molecule type" value="Genomic_DNA"/>
</dbReference>
<keyword evidence="2" id="KW-1133">Transmembrane helix</keyword>
<dbReference type="RefSeq" id="WP_134744471.1">
    <property type="nucleotide sequence ID" value="NZ_CP119761.1"/>
</dbReference>
<keyword evidence="4" id="KW-1185">Reference proteome</keyword>
<feature type="transmembrane region" description="Helical" evidence="2">
    <location>
        <begin position="9"/>
        <end position="27"/>
    </location>
</feature>
<evidence type="ECO:0000313" key="4">
    <source>
        <dbReference type="Proteomes" id="UP000297454"/>
    </source>
</evidence>
<evidence type="ECO:0000313" key="3">
    <source>
        <dbReference type="EMBL" id="TFF66562.1"/>
    </source>
</evidence>
<evidence type="ECO:0000256" key="2">
    <source>
        <dbReference type="SAM" id="Phobius"/>
    </source>
</evidence>
<feature type="compositionally biased region" description="Basic and acidic residues" evidence="1">
    <location>
        <begin position="140"/>
        <end position="158"/>
    </location>
</feature>
<feature type="region of interest" description="Disordered" evidence="1">
    <location>
        <begin position="127"/>
        <end position="161"/>
    </location>
</feature>
<accession>A0A4R9C4K0</accession>
<name>A0A4R9C4K0_9FIRM</name>
<dbReference type="AlphaFoldDB" id="A0A4R9C4K0"/>
<proteinExistence type="predicted"/>
<gene>
    <name evidence="3" type="ORF">EQF91_03680</name>
</gene>
<protein>
    <submittedName>
        <fullName evidence="3">Uncharacterized protein</fullName>
    </submittedName>
</protein>
<organism evidence="3 4">
    <name type="scientific">Helcococcus ovis</name>
    <dbReference type="NCBI Taxonomy" id="72026"/>
    <lineage>
        <taxon>Bacteria</taxon>
        <taxon>Bacillati</taxon>
        <taxon>Bacillota</taxon>
        <taxon>Tissierellia</taxon>
        <taxon>Tissierellales</taxon>
        <taxon>Peptoniphilaceae</taxon>
        <taxon>Helcococcus</taxon>
    </lineage>
</organism>
<comment type="caution">
    <text evidence="3">The sequence shown here is derived from an EMBL/GenBank/DDBJ whole genome shotgun (WGS) entry which is preliminary data.</text>
</comment>
<reference evidence="3 4" key="1">
    <citation type="submission" date="2019-01" db="EMBL/GenBank/DDBJ databases">
        <title>Draft Genome Sequences of Helcococcus ovis Strains Isolated from the Uterus and Vagina of Dairy Cows with Metritis.</title>
        <authorList>
            <person name="Cunha F."/>
            <person name="Jeon S.J."/>
            <person name="Kutzer P."/>
            <person name="Galvao K.N."/>
        </authorList>
    </citation>
    <scope>NUCLEOTIDE SEQUENCE [LARGE SCALE GENOMIC DNA]</scope>
    <source>
        <strain evidence="3 4">KG-37</strain>
    </source>
</reference>
<evidence type="ECO:0000256" key="1">
    <source>
        <dbReference type="SAM" id="MobiDB-lite"/>
    </source>
</evidence>
<dbReference type="Proteomes" id="UP000297454">
    <property type="component" value="Unassembled WGS sequence"/>
</dbReference>
<sequence length="959" mass="106720">MIVKRLKKIISFIMAIMIFFYSGFTYVNAENEFTAKDLVEGFANDFSIVFEPKSMTEKIEDVTVNNKKMRQASSSISVWGTDAYFVDKENGKLYLSEPKSDSEIIIKLNDGSTKKLQFTKNGGKGNRISVVSDSTQTSQIHKEKSSNEKKEDSKELKATKTQSQVKVSKDSKLQSERDFSLGDFKNGFGEVTVNITPKEFAGKISKIHIGYKEYTKSENKYRIWGGGDKYYVDKDTGKIYFIKLEDKFEIKIKLNDGTEKKFILDKNKNKFDEVKDFKLKDTDLTKTVPLKVEKVEKKEVRLQEKNKENLTAKSSSLPVKSNQDAMDFTDKHETIDFMLVPKGSTKYNISELKVNHIPYELKTNKLQTFYGGYYVDKDGIIHMNEPRDGALITIIDSENNSHYFKYDKSKQKGSRISIEKDPETIKEKKLKIRLVGEFEPAVVQQEKYDAISGATTGTISNQNSNAKIQFAEVSDTNQQVKESDWKDLHTNPWSLRSNQVKLELNKESGMKAKYNHLDSSVTLNGTPKKPGKYNVKAVVMHNGNKIESEPLLFEVYSQNEKLVDHLKLENAKKMQDGKYIYTLKPWLIQEFNGSDEIVTVPKEIKAIYGSHKSGTYGVLGKYSNEGTKQTLILDSDTNLTLVNMKVKSSVKIVVKKGAKLNLIDSSIYGIIDVEDGGTFSMNFDYQNGKFVTGTSINGKVILENGSNITNSMIYSNTNFLTDAGVNGRANKNVSSVLEVRGNVNLLGNVFIRGDEAPTGIDPETGRVYAGQSALMIKNGKLNIVSGATLAAYGGGKIATTTNGGSAIILDNGQITGEGSLIAVGGTGFSGNGGDAISGNGKISVKSAILQGGNTYSKSSVAGKGHSDNVIISSETIGKAIDGKYILRMSDYDQPLYWQEIIFAPNISSVDFGNEFINKNKKVTEKVDDEKIDSKKITEKIDSKKVNKKLPQKFKKLNYL</sequence>
<keyword evidence="2" id="KW-0472">Membrane</keyword>
<feature type="compositionally biased region" description="Polar residues" evidence="1">
    <location>
        <begin position="129"/>
        <end position="139"/>
    </location>
</feature>
<keyword evidence="2" id="KW-0812">Transmembrane</keyword>